<protein>
    <submittedName>
        <fullName evidence="1">Uncharacterized protein</fullName>
    </submittedName>
</protein>
<keyword evidence="2" id="KW-1185">Reference proteome</keyword>
<evidence type="ECO:0000313" key="2">
    <source>
        <dbReference type="Proteomes" id="UP000516380"/>
    </source>
</evidence>
<sequence>MSVAVHRALAAALVAAGADRLGGFGLDQGLQPGADQLGEHRLSIGRLERIKLSKQGRKVLGHRVVSFCESLWSATH</sequence>
<dbReference type="EMBL" id="AP023343">
    <property type="protein sequence ID" value="BCI88535.1"/>
    <property type="molecule type" value="Genomic_DNA"/>
</dbReference>
<proteinExistence type="predicted"/>
<organism evidence="1 2">
    <name type="scientific">Mycobacterium kansasii</name>
    <dbReference type="NCBI Taxonomy" id="1768"/>
    <lineage>
        <taxon>Bacteria</taxon>
        <taxon>Bacillati</taxon>
        <taxon>Actinomycetota</taxon>
        <taxon>Actinomycetes</taxon>
        <taxon>Mycobacteriales</taxon>
        <taxon>Mycobacteriaceae</taxon>
        <taxon>Mycobacterium</taxon>
    </lineage>
</organism>
<dbReference type="Proteomes" id="UP000516380">
    <property type="component" value="Chromosome"/>
</dbReference>
<name>A0A7G1IFK6_MYCKA</name>
<gene>
    <name evidence="1" type="ORF">NIIDMKKI_37410</name>
</gene>
<reference evidence="1 2" key="1">
    <citation type="submission" date="2020-07" db="EMBL/GenBank/DDBJ databases">
        <title>Mycobacterium kansasii (former subtype) with zoonotic potential isolated from diseased indoor pet cat, Japan.</title>
        <authorList>
            <person name="Fukano H."/>
            <person name="Terazono T."/>
            <person name="Hoshino Y."/>
        </authorList>
    </citation>
    <scope>NUCLEOTIDE SEQUENCE [LARGE SCALE GENOMIC DNA]</scope>
    <source>
        <strain evidence="1 2">Kuro-I</strain>
    </source>
</reference>
<accession>A0A7G1IFK6</accession>
<evidence type="ECO:0000313" key="1">
    <source>
        <dbReference type="EMBL" id="BCI88535.1"/>
    </source>
</evidence>
<dbReference type="AlphaFoldDB" id="A0A7G1IFK6"/>